<feature type="region of interest" description="Disordered" evidence="1">
    <location>
        <begin position="97"/>
        <end position="124"/>
    </location>
</feature>
<name>A0AAD7J946_9AGAR</name>
<evidence type="ECO:0000256" key="1">
    <source>
        <dbReference type="SAM" id="MobiDB-lite"/>
    </source>
</evidence>
<accession>A0AAD7J946</accession>
<comment type="caution">
    <text evidence="2">The sequence shown here is derived from an EMBL/GenBank/DDBJ whole genome shotgun (WGS) entry which is preliminary data.</text>
</comment>
<dbReference type="AlphaFoldDB" id="A0AAD7J946"/>
<gene>
    <name evidence="2" type="ORF">DFH07DRAFT_448311</name>
</gene>
<dbReference type="EMBL" id="JARJLG010000054">
    <property type="protein sequence ID" value="KAJ7758798.1"/>
    <property type="molecule type" value="Genomic_DNA"/>
</dbReference>
<sequence length="124" mass="13705">MYILPSPVSALVSLTVCLICMAISCLVTTRMIDPLPADLDTVENRTTYEVRAHRHSVNYAQGVVTRRYAMIGGGCAASRTALDWFAHRSKANVIPGTKQLKSRSHRPSMNRADRTRITALPPTH</sequence>
<evidence type="ECO:0000313" key="3">
    <source>
        <dbReference type="Proteomes" id="UP001215280"/>
    </source>
</evidence>
<reference evidence="2" key="1">
    <citation type="submission" date="2023-03" db="EMBL/GenBank/DDBJ databases">
        <title>Massive genome expansion in bonnet fungi (Mycena s.s.) driven by repeated elements and novel gene families across ecological guilds.</title>
        <authorList>
            <consortium name="Lawrence Berkeley National Laboratory"/>
            <person name="Harder C.B."/>
            <person name="Miyauchi S."/>
            <person name="Viragh M."/>
            <person name="Kuo A."/>
            <person name="Thoen E."/>
            <person name="Andreopoulos B."/>
            <person name="Lu D."/>
            <person name="Skrede I."/>
            <person name="Drula E."/>
            <person name="Henrissat B."/>
            <person name="Morin E."/>
            <person name="Kohler A."/>
            <person name="Barry K."/>
            <person name="LaButti K."/>
            <person name="Morin E."/>
            <person name="Salamov A."/>
            <person name="Lipzen A."/>
            <person name="Mereny Z."/>
            <person name="Hegedus B."/>
            <person name="Baldrian P."/>
            <person name="Stursova M."/>
            <person name="Weitz H."/>
            <person name="Taylor A."/>
            <person name="Grigoriev I.V."/>
            <person name="Nagy L.G."/>
            <person name="Martin F."/>
            <person name="Kauserud H."/>
        </authorList>
    </citation>
    <scope>NUCLEOTIDE SEQUENCE</scope>
    <source>
        <strain evidence="2">CBHHK188m</strain>
    </source>
</reference>
<keyword evidence="3" id="KW-1185">Reference proteome</keyword>
<proteinExistence type="predicted"/>
<protein>
    <submittedName>
        <fullName evidence="2">Uncharacterized protein</fullName>
    </submittedName>
</protein>
<dbReference type="Proteomes" id="UP001215280">
    <property type="component" value="Unassembled WGS sequence"/>
</dbReference>
<evidence type="ECO:0000313" key="2">
    <source>
        <dbReference type="EMBL" id="KAJ7758798.1"/>
    </source>
</evidence>
<organism evidence="2 3">
    <name type="scientific">Mycena maculata</name>
    <dbReference type="NCBI Taxonomy" id="230809"/>
    <lineage>
        <taxon>Eukaryota</taxon>
        <taxon>Fungi</taxon>
        <taxon>Dikarya</taxon>
        <taxon>Basidiomycota</taxon>
        <taxon>Agaricomycotina</taxon>
        <taxon>Agaricomycetes</taxon>
        <taxon>Agaricomycetidae</taxon>
        <taxon>Agaricales</taxon>
        <taxon>Marasmiineae</taxon>
        <taxon>Mycenaceae</taxon>
        <taxon>Mycena</taxon>
    </lineage>
</organism>